<dbReference type="Pfam" id="PF13546">
    <property type="entry name" value="DDE_5"/>
    <property type="match status" value="1"/>
</dbReference>
<evidence type="ECO:0000313" key="2">
    <source>
        <dbReference type="EMBL" id="MPM73888.1"/>
    </source>
</evidence>
<sequence length="483" mass="55841">MPILKNSTILSEISIFFKKNDSNSALFTIVEMLKGINMSEKTLFGRESKCNSKYSLLQVLQILVMFPCFMIKNPNNYKLSSLSSFIGCEKDVFYRFANNDTFDWRKILYHLTIQIWNKVRVRSDHKESPVCLMVDDTDFPKTGKRIENIGRVFSHVHHKTILGFKSLFLGITDGKSQFILDFAILGEEGKNKNYSMSAKDLAARFVKKRDEESPVEARMSEYKQSKIHMMIVMITRAIRKGVRFDYVLADSWFTCSEVIRFIRSRHIKCHYLGMIKIGEKGKTKYGFEKKEVTAPALIKLLEAKGERRYSRRLGCYYLSADVIFADTKVRLFFVKRNKRGPWNGLITTDLSLDFFSAYRIYAMRWSLEVLFKETKGLLGLGKCQSQNFAAQIATTSITALQYNILSLAKRFSSYETIGGVFRDVQRKTIELSVTDRIWGIILELVTIIAEIFSIEDQDIFDAVINRSDELAHFIDYYKLKTAS</sequence>
<protein>
    <submittedName>
        <fullName evidence="2">IS4 family transposase ISUnCu6</fullName>
    </submittedName>
</protein>
<proteinExistence type="predicted"/>
<gene>
    <name evidence="2" type="ORF">SDC9_120873</name>
</gene>
<dbReference type="AlphaFoldDB" id="A0A645CAF7"/>
<evidence type="ECO:0000259" key="1">
    <source>
        <dbReference type="Pfam" id="PF13546"/>
    </source>
</evidence>
<dbReference type="InterPro" id="IPR038721">
    <property type="entry name" value="IS701-like_DDE_dom"/>
</dbReference>
<dbReference type="SUPFAM" id="SSF53098">
    <property type="entry name" value="Ribonuclease H-like"/>
    <property type="match status" value="1"/>
</dbReference>
<dbReference type="EMBL" id="VSSQ01025629">
    <property type="protein sequence ID" value="MPM73888.1"/>
    <property type="molecule type" value="Genomic_DNA"/>
</dbReference>
<name>A0A645CAF7_9ZZZZ</name>
<feature type="domain" description="Transposase IS701-like DDE" evidence="1">
    <location>
        <begin position="89"/>
        <end position="263"/>
    </location>
</feature>
<dbReference type="InterPro" id="IPR012337">
    <property type="entry name" value="RNaseH-like_sf"/>
</dbReference>
<reference evidence="2" key="1">
    <citation type="submission" date="2019-08" db="EMBL/GenBank/DDBJ databases">
        <authorList>
            <person name="Kucharzyk K."/>
            <person name="Murdoch R.W."/>
            <person name="Higgins S."/>
            <person name="Loffler F."/>
        </authorList>
    </citation>
    <scope>NUCLEOTIDE SEQUENCE</scope>
</reference>
<accession>A0A645CAF7</accession>
<comment type="caution">
    <text evidence="2">The sequence shown here is derived from an EMBL/GenBank/DDBJ whole genome shotgun (WGS) entry which is preliminary data.</text>
</comment>
<organism evidence="2">
    <name type="scientific">bioreactor metagenome</name>
    <dbReference type="NCBI Taxonomy" id="1076179"/>
    <lineage>
        <taxon>unclassified sequences</taxon>
        <taxon>metagenomes</taxon>
        <taxon>ecological metagenomes</taxon>
    </lineage>
</organism>